<dbReference type="EMBL" id="MRCG01000014">
    <property type="protein sequence ID" value="OKH46196.1"/>
    <property type="molecule type" value="Genomic_DNA"/>
</dbReference>
<reference evidence="2 3" key="1">
    <citation type="submission" date="2016-11" db="EMBL/GenBank/DDBJ databases">
        <title>Draft Genome Sequences of Nine Cyanobacterial Strains from Diverse Habitats.</title>
        <authorList>
            <person name="Zhu T."/>
            <person name="Hou S."/>
            <person name="Lu X."/>
            <person name="Hess W.R."/>
        </authorList>
    </citation>
    <scope>NUCLEOTIDE SEQUENCE [LARGE SCALE GENOMIC DNA]</scope>
    <source>
        <strain evidence="2 3">NIES-30</strain>
    </source>
</reference>
<evidence type="ECO:0000313" key="2">
    <source>
        <dbReference type="EMBL" id="OKH46196.1"/>
    </source>
</evidence>
<gene>
    <name evidence="2" type="ORF">NIES30_18060</name>
</gene>
<name>A0A1U7J2B7_9CYAN</name>
<feature type="region of interest" description="Disordered" evidence="1">
    <location>
        <begin position="89"/>
        <end position="174"/>
    </location>
</feature>
<evidence type="ECO:0000313" key="3">
    <source>
        <dbReference type="Proteomes" id="UP000185557"/>
    </source>
</evidence>
<comment type="caution">
    <text evidence="2">The sequence shown here is derived from an EMBL/GenBank/DDBJ whole genome shotgun (WGS) entry which is preliminary data.</text>
</comment>
<protein>
    <submittedName>
        <fullName evidence="2">Uncharacterized protein</fullName>
    </submittedName>
</protein>
<proteinExistence type="predicted"/>
<sequence>MSIDKSLGDKISDHIAAHSPQVSIVRSESITAYDVVNSCFDSITLFRAKEKDWAVTAKQVMSSFEAVTGQKISISSSTLRCYYYAIKASSSSKKKKKSKSKSKSNVDRTSIEVEPVEVGEEVGADEGKSQATAVMPKDSTPTPGRGRKKAANGRDSGFQVPRRPGIRPPTHWDG</sequence>
<accession>A0A1U7J2B7</accession>
<dbReference type="AlphaFoldDB" id="A0A1U7J2B7"/>
<feature type="compositionally biased region" description="Basic residues" evidence="1">
    <location>
        <begin position="92"/>
        <end position="102"/>
    </location>
</feature>
<keyword evidence="3" id="KW-1185">Reference proteome</keyword>
<dbReference type="STRING" id="549789.NIES30_18060"/>
<dbReference type="Proteomes" id="UP000185557">
    <property type="component" value="Unassembled WGS sequence"/>
</dbReference>
<evidence type="ECO:0000256" key="1">
    <source>
        <dbReference type="SAM" id="MobiDB-lite"/>
    </source>
</evidence>
<feature type="compositionally biased region" description="Acidic residues" evidence="1">
    <location>
        <begin position="114"/>
        <end position="124"/>
    </location>
</feature>
<dbReference type="RefSeq" id="WP_073609829.1">
    <property type="nucleotide sequence ID" value="NZ_MRCG01000014.1"/>
</dbReference>
<organism evidence="2 3">
    <name type="scientific">Phormidium tenue NIES-30</name>
    <dbReference type="NCBI Taxonomy" id="549789"/>
    <lineage>
        <taxon>Bacteria</taxon>
        <taxon>Bacillati</taxon>
        <taxon>Cyanobacteriota</taxon>
        <taxon>Cyanophyceae</taxon>
        <taxon>Oscillatoriophycideae</taxon>
        <taxon>Oscillatoriales</taxon>
        <taxon>Oscillatoriaceae</taxon>
        <taxon>Phormidium</taxon>
    </lineage>
</organism>